<reference evidence="1 2" key="2">
    <citation type="journal article" date="2022" name="Mol. Ecol. Resour.">
        <title>The genomes of chicory, endive, great burdock and yacon provide insights into Asteraceae paleo-polyploidization history and plant inulin production.</title>
        <authorList>
            <person name="Fan W."/>
            <person name="Wang S."/>
            <person name="Wang H."/>
            <person name="Wang A."/>
            <person name="Jiang F."/>
            <person name="Liu H."/>
            <person name="Zhao H."/>
            <person name="Xu D."/>
            <person name="Zhang Y."/>
        </authorList>
    </citation>
    <scope>NUCLEOTIDE SEQUENCE [LARGE SCALE GENOMIC DNA]</scope>
    <source>
        <strain evidence="2">cv. Punajuju</strain>
        <tissue evidence="1">Leaves</tissue>
    </source>
</reference>
<gene>
    <name evidence="1" type="ORF">L2E82_28766</name>
</gene>
<proteinExistence type="predicted"/>
<dbReference type="EMBL" id="CM042013">
    <property type="protein sequence ID" value="KAI3738679.1"/>
    <property type="molecule type" value="Genomic_DNA"/>
</dbReference>
<keyword evidence="2" id="KW-1185">Reference proteome</keyword>
<evidence type="ECO:0000313" key="2">
    <source>
        <dbReference type="Proteomes" id="UP001055811"/>
    </source>
</evidence>
<comment type="caution">
    <text evidence="1">The sequence shown here is derived from an EMBL/GenBank/DDBJ whole genome shotgun (WGS) entry which is preliminary data.</text>
</comment>
<accession>A0ACB9CWK0</accession>
<protein>
    <submittedName>
        <fullName evidence="1">Uncharacterized protein</fullName>
    </submittedName>
</protein>
<sequence>MNLEDKLEETEIEGFCSQVQTFYCHNVVHNQLVQVTSSSVRLVSSSSGELRNEWHAPSDYSINVATANATQVLLSIRGGHLIYLEIGDGVLVEKKHADLKYDISCPDINPIEEYPN</sequence>
<reference evidence="2" key="1">
    <citation type="journal article" date="2022" name="Mol. Ecol. Resour.">
        <title>The genomes of chicory, endive, great burdock and yacon provide insights into Asteraceae palaeo-polyploidization history and plant inulin production.</title>
        <authorList>
            <person name="Fan W."/>
            <person name="Wang S."/>
            <person name="Wang H."/>
            <person name="Wang A."/>
            <person name="Jiang F."/>
            <person name="Liu H."/>
            <person name="Zhao H."/>
            <person name="Xu D."/>
            <person name="Zhang Y."/>
        </authorList>
    </citation>
    <scope>NUCLEOTIDE SEQUENCE [LARGE SCALE GENOMIC DNA]</scope>
    <source>
        <strain evidence="2">cv. Punajuju</strain>
    </source>
</reference>
<evidence type="ECO:0000313" key="1">
    <source>
        <dbReference type="EMBL" id="KAI3738679.1"/>
    </source>
</evidence>
<organism evidence="1 2">
    <name type="scientific">Cichorium intybus</name>
    <name type="common">Chicory</name>
    <dbReference type="NCBI Taxonomy" id="13427"/>
    <lineage>
        <taxon>Eukaryota</taxon>
        <taxon>Viridiplantae</taxon>
        <taxon>Streptophyta</taxon>
        <taxon>Embryophyta</taxon>
        <taxon>Tracheophyta</taxon>
        <taxon>Spermatophyta</taxon>
        <taxon>Magnoliopsida</taxon>
        <taxon>eudicotyledons</taxon>
        <taxon>Gunneridae</taxon>
        <taxon>Pentapetalae</taxon>
        <taxon>asterids</taxon>
        <taxon>campanulids</taxon>
        <taxon>Asterales</taxon>
        <taxon>Asteraceae</taxon>
        <taxon>Cichorioideae</taxon>
        <taxon>Cichorieae</taxon>
        <taxon>Cichoriinae</taxon>
        <taxon>Cichorium</taxon>
    </lineage>
</organism>
<dbReference type="Proteomes" id="UP001055811">
    <property type="component" value="Linkage Group LG05"/>
</dbReference>
<name>A0ACB9CWK0_CICIN</name>